<dbReference type="Proteomes" id="UP000257109">
    <property type="component" value="Unassembled WGS sequence"/>
</dbReference>
<dbReference type="AlphaFoldDB" id="A0A371DZD9"/>
<comment type="caution">
    <text evidence="1">The sequence shown here is derived from an EMBL/GenBank/DDBJ whole genome shotgun (WGS) entry which is preliminary data.</text>
</comment>
<organism evidence="1 2">
    <name type="scientific">Mucuna pruriens</name>
    <name type="common">Velvet bean</name>
    <name type="synonym">Dolichos pruriens</name>
    <dbReference type="NCBI Taxonomy" id="157652"/>
    <lineage>
        <taxon>Eukaryota</taxon>
        <taxon>Viridiplantae</taxon>
        <taxon>Streptophyta</taxon>
        <taxon>Embryophyta</taxon>
        <taxon>Tracheophyta</taxon>
        <taxon>Spermatophyta</taxon>
        <taxon>Magnoliopsida</taxon>
        <taxon>eudicotyledons</taxon>
        <taxon>Gunneridae</taxon>
        <taxon>Pentapetalae</taxon>
        <taxon>rosids</taxon>
        <taxon>fabids</taxon>
        <taxon>Fabales</taxon>
        <taxon>Fabaceae</taxon>
        <taxon>Papilionoideae</taxon>
        <taxon>50 kb inversion clade</taxon>
        <taxon>NPAAA clade</taxon>
        <taxon>indigoferoid/millettioid clade</taxon>
        <taxon>Phaseoleae</taxon>
        <taxon>Mucuna</taxon>
    </lineage>
</organism>
<protein>
    <submittedName>
        <fullName evidence="1">Uncharacterized protein</fullName>
    </submittedName>
</protein>
<feature type="non-terminal residue" evidence="1">
    <location>
        <position position="1"/>
    </location>
</feature>
<gene>
    <name evidence="1" type="ORF">CR513_62802</name>
</gene>
<dbReference type="EMBL" id="QJKJ01018030">
    <property type="protein sequence ID" value="RDX57922.1"/>
    <property type="molecule type" value="Genomic_DNA"/>
</dbReference>
<proteinExistence type="predicted"/>
<evidence type="ECO:0000313" key="2">
    <source>
        <dbReference type="Proteomes" id="UP000257109"/>
    </source>
</evidence>
<name>A0A371DZD9_MUCPR</name>
<evidence type="ECO:0000313" key="1">
    <source>
        <dbReference type="EMBL" id="RDX57922.1"/>
    </source>
</evidence>
<accession>A0A371DZD9</accession>
<keyword evidence="2" id="KW-1185">Reference proteome</keyword>
<sequence length="174" mass="20401">MENKHQNLLNITQTLVYQASLLLKCATTIAFFVNRIPSFILKGAFPFELLYNKFPPYINLKVFGCLCYMVTTPSLNSKFCPKVTAYVFLKYSTRRSNQIHKSHNYLQDFLCSVSHLIISYLTYDKLSPHCRGFVFQVANIFESQIYHKALKTLKWRLDMDEELASFETNRTWTI</sequence>
<reference evidence="1" key="1">
    <citation type="submission" date="2018-05" db="EMBL/GenBank/DDBJ databases">
        <title>Draft genome of Mucuna pruriens seed.</title>
        <authorList>
            <person name="Nnadi N.E."/>
            <person name="Vos R."/>
            <person name="Hasami M.H."/>
            <person name="Devisetty U.K."/>
            <person name="Aguiy J.C."/>
        </authorList>
    </citation>
    <scope>NUCLEOTIDE SEQUENCE [LARGE SCALE GENOMIC DNA]</scope>
    <source>
        <strain evidence="1">JCA_2017</strain>
    </source>
</reference>